<dbReference type="Pfam" id="PF03861">
    <property type="entry name" value="ANTAR"/>
    <property type="match status" value="1"/>
</dbReference>
<dbReference type="InterPro" id="IPR005561">
    <property type="entry name" value="ANTAR"/>
</dbReference>
<dbReference type="Gene3D" id="3.30.450.40">
    <property type="match status" value="1"/>
</dbReference>
<protein>
    <submittedName>
        <fullName evidence="4">GAF domain-containing protein</fullName>
    </submittedName>
</protein>
<evidence type="ECO:0000256" key="2">
    <source>
        <dbReference type="ARBA" id="ARBA00023163"/>
    </source>
</evidence>
<dbReference type="Gene3D" id="1.10.10.10">
    <property type="entry name" value="Winged helix-like DNA-binding domain superfamily/Winged helix DNA-binding domain"/>
    <property type="match status" value="1"/>
</dbReference>
<proteinExistence type="predicted"/>
<reference evidence="5" key="1">
    <citation type="journal article" date="2019" name="Int. J. Syst. Evol. Microbiol.">
        <title>The Global Catalogue of Microorganisms (GCM) 10K type strain sequencing project: providing services to taxonomists for standard genome sequencing and annotation.</title>
        <authorList>
            <consortium name="The Broad Institute Genomics Platform"/>
            <consortium name="The Broad Institute Genome Sequencing Center for Infectious Disease"/>
            <person name="Wu L."/>
            <person name="Ma J."/>
        </authorList>
    </citation>
    <scope>NUCLEOTIDE SEQUENCE [LARGE SCALE GENOMIC DNA]</scope>
    <source>
        <strain evidence="5">JCM 14969</strain>
    </source>
</reference>
<dbReference type="Proteomes" id="UP001500393">
    <property type="component" value="Unassembled WGS sequence"/>
</dbReference>
<keyword evidence="2" id="KW-0804">Transcription</keyword>
<dbReference type="SMART" id="SM01012">
    <property type="entry name" value="ANTAR"/>
    <property type="match status" value="1"/>
</dbReference>
<keyword evidence="1" id="KW-0805">Transcription regulation</keyword>
<sequence length="230" mass="24545">MTDRTAVPAKLARLAAANASRRHLADRLCEAGRVILGANGAWITVQDGTAQRLPLSFTDQVATGLEDLQDVVGQGPCHDAYLHGRPIVMTVDDQPDPRWPEFSRAAWHEVGRVTVHAFPMRPGETVLGVLGLYSTGTDLAESDATAQFLADAIGAALLRDPVPGLGSGEDGMWSARAEVHQATGMVIAQLRIPADDALAILRAHAYAHDTTLTEIAGLVIARRIDFRGDS</sequence>
<keyword evidence="5" id="KW-1185">Reference proteome</keyword>
<dbReference type="RefSeq" id="WP_344216380.1">
    <property type="nucleotide sequence ID" value="NZ_BAAAOS010000027.1"/>
</dbReference>
<dbReference type="InterPro" id="IPR029016">
    <property type="entry name" value="GAF-like_dom_sf"/>
</dbReference>
<dbReference type="InterPro" id="IPR003018">
    <property type="entry name" value="GAF"/>
</dbReference>
<evidence type="ECO:0000313" key="4">
    <source>
        <dbReference type="EMBL" id="GAA1583878.1"/>
    </source>
</evidence>
<comment type="caution">
    <text evidence="4">The sequence shown here is derived from an EMBL/GenBank/DDBJ whole genome shotgun (WGS) entry which is preliminary data.</text>
</comment>
<accession>A0ABP4PKI0</accession>
<feature type="domain" description="ANTAR" evidence="3">
    <location>
        <begin position="141"/>
        <end position="220"/>
    </location>
</feature>
<evidence type="ECO:0000313" key="5">
    <source>
        <dbReference type="Proteomes" id="UP001500393"/>
    </source>
</evidence>
<gene>
    <name evidence="4" type="ORF">GCM10009789_42030</name>
</gene>
<evidence type="ECO:0000259" key="3">
    <source>
        <dbReference type="SMART" id="SM01012"/>
    </source>
</evidence>
<evidence type="ECO:0000256" key="1">
    <source>
        <dbReference type="ARBA" id="ARBA00023015"/>
    </source>
</evidence>
<organism evidence="4 5">
    <name type="scientific">Kribbella sancticallisti</name>
    <dbReference type="NCBI Taxonomy" id="460087"/>
    <lineage>
        <taxon>Bacteria</taxon>
        <taxon>Bacillati</taxon>
        <taxon>Actinomycetota</taxon>
        <taxon>Actinomycetes</taxon>
        <taxon>Propionibacteriales</taxon>
        <taxon>Kribbellaceae</taxon>
        <taxon>Kribbella</taxon>
    </lineage>
</organism>
<dbReference type="InterPro" id="IPR036388">
    <property type="entry name" value="WH-like_DNA-bd_sf"/>
</dbReference>
<dbReference type="Pfam" id="PF13185">
    <property type="entry name" value="GAF_2"/>
    <property type="match status" value="1"/>
</dbReference>
<name>A0ABP4PKI0_9ACTN</name>
<dbReference type="EMBL" id="BAAAOS010000027">
    <property type="protein sequence ID" value="GAA1583878.1"/>
    <property type="molecule type" value="Genomic_DNA"/>
</dbReference>
<dbReference type="SUPFAM" id="SSF55781">
    <property type="entry name" value="GAF domain-like"/>
    <property type="match status" value="1"/>
</dbReference>